<dbReference type="SUPFAM" id="SSF57302">
    <property type="entry name" value="Snake toxin-like"/>
    <property type="match status" value="1"/>
</dbReference>
<feature type="non-terminal residue" evidence="1">
    <location>
        <position position="1"/>
    </location>
</feature>
<gene>
    <name evidence="1" type="ORF">PENTCL1PPCAC_5122</name>
</gene>
<dbReference type="Proteomes" id="UP001432027">
    <property type="component" value="Unassembled WGS sequence"/>
</dbReference>
<keyword evidence="2" id="KW-1185">Reference proteome</keyword>
<comment type="caution">
    <text evidence="1">The sequence shown here is derived from an EMBL/GenBank/DDBJ whole genome shotgun (WGS) entry which is preliminary data.</text>
</comment>
<accession>A0AAV5SHW7</accession>
<protein>
    <submittedName>
        <fullName evidence="1">Uncharacterized protein</fullName>
    </submittedName>
</protein>
<feature type="non-terminal residue" evidence="1">
    <location>
        <position position="68"/>
    </location>
</feature>
<dbReference type="InterPro" id="IPR045860">
    <property type="entry name" value="Snake_toxin-like_sf"/>
</dbReference>
<organism evidence="1 2">
    <name type="scientific">Pristionchus entomophagus</name>
    <dbReference type="NCBI Taxonomy" id="358040"/>
    <lineage>
        <taxon>Eukaryota</taxon>
        <taxon>Metazoa</taxon>
        <taxon>Ecdysozoa</taxon>
        <taxon>Nematoda</taxon>
        <taxon>Chromadorea</taxon>
        <taxon>Rhabditida</taxon>
        <taxon>Rhabditina</taxon>
        <taxon>Diplogasteromorpha</taxon>
        <taxon>Diplogasteroidea</taxon>
        <taxon>Neodiplogasteridae</taxon>
        <taxon>Pristionchus</taxon>
    </lineage>
</organism>
<name>A0AAV5SHW7_9BILA</name>
<proteinExistence type="predicted"/>
<evidence type="ECO:0000313" key="1">
    <source>
        <dbReference type="EMBL" id="GMS82947.1"/>
    </source>
</evidence>
<dbReference type="AlphaFoldDB" id="A0AAV5SHW7"/>
<reference evidence="1" key="1">
    <citation type="submission" date="2023-10" db="EMBL/GenBank/DDBJ databases">
        <title>Genome assembly of Pristionchus species.</title>
        <authorList>
            <person name="Yoshida K."/>
            <person name="Sommer R.J."/>
        </authorList>
    </citation>
    <scope>NUCLEOTIDE SEQUENCE</scope>
    <source>
        <strain evidence="1">RS0144</strain>
    </source>
</reference>
<evidence type="ECO:0000313" key="2">
    <source>
        <dbReference type="Proteomes" id="UP001432027"/>
    </source>
</evidence>
<dbReference type="EMBL" id="BTSX01000002">
    <property type="protein sequence ID" value="GMS82947.1"/>
    <property type="molecule type" value="Genomic_DNA"/>
</dbReference>
<sequence length="68" mass="7412">YTALRCYGGFQDHGGYKEISCDEDYCMKGFIGGLYAKGCPAKDKCKAEGCFKLPLSSMCCCKGDLCND</sequence>